<proteinExistence type="predicted"/>
<dbReference type="AlphaFoldDB" id="A0AAN8N1W4"/>
<name>A0AAN8N1W4_9PEZI</name>
<sequence length="752" mass="84963">MRLEIFYLTTLSSIAQAQWSYRLLYTPVSRNVILWNTKPISEYPKPCANLCQRYAVRNPKKRGPGDSKPRALAGIAIHQPTPTDNLKNPVIAKYIGFWASYHCKSLPRYVIHFKPDLNTIQEVTFQQFDLFIPGFNASDFSIWAWGEVPQGDEIFGSIPPGGVAFRESGAHPWIGNYIVAENMVAAGPRSVVHGQIRAVPGVRPSHWHIDVGKENRARLTRPKDGVVQPLLGEIVTDRYYGPIPPEYVRRYHGDEITANLGESNGNQGGERIGRMEEEQRLPPVPAYDMDEQKRAILKAYVQIHGAESALFSLRQMIDEYRFQHYMGLLTPELQEAAKRNGLMQLQVGERADRLAEKQIQREAIQLPEEDRKAFILKGRADLQLEKDTGRTMILFLVKEIQGLVDDPKDVTEEVQPGDNQLEEIDRNLRQGGEQQEIGLLQPGVENNDDELESKVECEAEPPIAVQNLPESNSPPYLDFRPVANSEIERLSERLLNQNNRVTVNLESNTEIETKAAKELSMEYSKPEAEVQEDTLEQALDQIQGDQFIDPELQNVIDSEVENIVKSEYGELLRSEGLEDRQGDVLNLGDLPPSDAIFEEPLNQISEESLNQIPSNRMVEEFQNQALEEAEIQNPERAPVNMVGGIGNNIGPLQQNQLLEQNSGSEQQIPLGQVEVDSDDEPRFASSFGRNRYRNEAQREDSPRTARHMTTHGRMSFRDWLSSRSNELEAATQLIDLGIIPNVNQENGNQGTE</sequence>
<accession>A0AAN8N1W4</accession>
<reference evidence="2 3" key="1">
    <citation type="submission" date="2019-10" db="EMBL/GenBank/DDBJ databases">
        <authorList>
            <person name="Palmer J.M."/>
        </authorList>
    </citation>
    <scope>NUCLEOTIDE SEQUENCE [LARGE SCALE GENOMIC DNA]</scope>
    <source>
        <strain evidence="2 3">TWF506</strain>
    </source>
</reference>
<organism evidence="2 3">
    <name type="scientific">Arthrobotrys conoides</name>
    <dbReference type="NCBI Taxonomy" id="74498"/>
    <lineage>
        <taxon>Eukaryota</taxon>
        <taxon>Fungi</taxon>
        <taxon>Dikarya</taxon>
        <taxon>Ascomycota</taxon>
        <taxon>Pezizomycotina</taxon>
        <taxon>Orbiliomycetes</taxon>
        <taxon>Orbiliales</taxon>
        <taxon>Orbiliaceae</taxon>
        <taxon>Arthrobotrys</taxon>
    </lineage>
</organism>
<comment type="caution">
    <text evidence="2">The sequence shown here is derived from an EMBL/GenBank/DDBJ whole genome shotgun (WGS) entry which is preliminary data.</text>
</comment>
<evidence type="ECO:0000313" key="3">
    <source>
        <dbReference type="Proteomes" id="UP001307849"/>
    </source>
</evidence>
<dbReference type="EMBL" id="JAVHJM010000008">
    <property type="protein sequence ID" value="KAK6508524.1"/>
    <property type="molecule type" value="Genomic_DNA"/>
</dbReference>
<keyword evidence="3" id="KW-1185">Reference proteome</keyword>
<dbReference type="Proteomes" id="UP001307849">
    <property type="component" value="Unassembled WGS sequence"/>
</dbReference>
<feature type="compositionally biased region" description="Basic and acidic residues" evidence="1">
    <location>
        <begin position="692"/>
        <end position="703"/>
    </location>
</feature>
<protein>
    <submittedName>
        <fullName evidence="2">Uncharacterized protein</fullName>
    </submittedName>
</protein>
<evidence type="ECO:0000313" key="2">
    <source>
        <dbReference type="EMBL" id="KAK6508524.1"/>
    </source>
</evidence>
<feature type="region of interest" description="Disordered" evidence="1">
    <location>
        <begin position="684"/>
        <end position="710"/>
    </location>
</feature>
<evidence type="ECO:0000256" key="1">
    <source>
        <dbReference type="SAM" id="MobiDB-lite"/>
    </source>
</evidence>
<gene>
    <name evidence="2" type="ORF">TWF506_010610</name>
</gene>